<dbReference type="Gene3D" id="3.40.50.1000">
    <property type="entry name" value="HAD superfamily/HAD-like"/>
    <property type="match status" value="1"/>
</dbReference>
<keyword evidence="1" id="KW-0808">Transferase</keyword>
<gene>
    <name evidence="1" type="ORF">BMW23_0410</name>
</gene>
<reference evidence="1" key="1">
    <citation type="journal article" date="2017" name="Elife">
        <title>The kinetoplastid-infecting Bodo saltans virus (BsV), a window into the most abundant giant viruses in the sea.</title>
        <authorList>
            <person name="Deeg C.M."/>
            <person name="Chow C.-E.T."/>
            <person name="Suttle C.A."/>
        </authorList>
    </citation>
    <scope>NUCLEOTIDE SEQUENCE</scope>
    <source>
        <strain evidence="1">NG1</strain>
    </source>
</reference>
<evidence type="ECO:0000313" key="2">
    <source>
        <dbReference type="Proteomes" id="UP000240325"/>
    </source>
</evidence>
<dbReference type="InterPro" id="IPR036412">
    <property type="entry name" value="HAD-like_sf"/>
</dbReference>
<dbReference type="GO" id="GO:0046404">
    <property type="term" value="F:ATP-dependent polydeoxyribonucleotide 5'-hydroxyl-kinase activity"/>
    <property type="evidence" value="ECO:0007669"/>
    <property type="project" value="TreeGrafter"/>
</dbReference>
<name>A0A2H4UU49_9VIRU</name>
<dbReference type="GO" id="GO:0046403">
    <property type="term" value="F:polynucleotide 3'-phosphatase activity"/>
    <property type="evidence" value="ECO:0007669"/>
    <property type="project" value="TreeGrafter"/>
</dbReference>
<dbReference type="InterPro" id="IPR013954">
    <property type="entry name" value="PNK3P"/>
</dbReference>
<dbReference type="SUPFAM" id="SSF56784">
    <property type="entry name" value="HAD-like"/>
    <property type="match status" value="1"/>
</dbReference>
<dbReference type="Gene3D" id="3.40.50.300">
    <property type="entry name" value="P-loop containing nucleotide triphosphate hydrolases"/>
    <property type="match status" value="1"/>
</dbReference>
<keyword evidence="2" id="KW-1185">Reference proteome</keyword>
<dbReference type="GO" id="GO:0003690">
    <property type="term" value="F:double-stranded DNA binding"/>
    <property type="evidence" value="ECO:0007669"/>
    <property type="project" value="TreeGrafter"/>
</dbReference>
<dbReference type="NCBIfam" id="TIGR01664">
    <property type="entry name" value="DNA-3'-Pase"/>
    <property type="match status" value="1"/>
</dbReference>
<dbReference type="Proteomes" id="UP000240325">
    <property type="component" value="Segment"/>
</dbReference>
<keyword evidence="1" id="KW-0418">Kinase</keyword>
<dbReference type="EMBL" id="MF782455">
    <property type="protein sequence ID" value="ATZ80463.1"/>
    <property type="molecule type" value="Genomic_DNA"/>
</dbReference>
<dbReference type="Pfam" id="PF13671">
    <property type="entry name" value="AAA_33"/>
    <property type="match status" value="1"/>
</dbReference>
<dbReference type="Pfam" id="PF08645">
    <property type="entry name" value="PNK3P"/>
    <property type="match status" value="1"/>
</dbReference>
<evidence type="ECO:0000313" key="1">
    <source>
        <dbReference type="EMBL" id="ATZ80463.1"/>
    </source>
</evidence>
<dbReference type="SUPFAM" id="SSF52540">
    <property type="entry name" value="P-loop containing nucleoside triphosphate hydrolases"/>
    <property type="match status" value="1"/>
</dbReference>
<dbReference type="PANTHER" id="PTHR12083:SF9">
    <property type="entry name" value="BIFUNCTIONAL POLYNUCLEOTIDE PHOSPHATASE_KINASE"/>
    <property type="match status" value="1"/>
</dbReference>
<dbReference type="InterPro" id="IPR006551">
    <property type="entry name" value="Polynucleotide_phosphatase"/>
</dbReference>
<dbReference type="InterPro" id="IPR006549">
    <property type="entry name" value="HAD-SF_hydro_IIIA"/>
</dbReference>
<sequence>MIKKYYNTYHKSHVEKYMQWEKQINCLIGKTEKYILNDNIASFDLDGTLISTKSNKKFPIDSNDWIWKCEIVPKRLKELYNNNYSIIIVTNQAGLSTDEKIEEWKTKINNIQKELGFELLVLVAITKDEYRKPFPTFKKYFPSKITNDSFYCGDACGRKNDFSDTDLKFALNCGLQFLTPEHFFLDEKNDFPNVTYMFDLANKIISTDIDFKPRHKEVLIMVGLQGSGKSTFAKNIANKTYILDNNNFIYCIVNQDELKTMPKCLKFADLQIKKNHSLIIDMTNPSIEKRKIWIDFAKEHNYTCRIAIMKTSLELSKHNNMYRSLVNKTEHIPDIAYNIYKKNFIYPTKEENVDDVLEIDHGFPNDDNYYLYLI</sequence>
<protein>
    <submittedName>
        <fullName evidence="1">DNA kinase/phosphatase Pnk1</fullName>
    </submittedName>
</protein>
<dbReference type="InterPro" id="IPR027417">
    <property type="entry name" value="P-loop_NTPase"/>
</dbReference>
<accession>A0A2H4UU49</accession>
<proteinExistence type="predicted"/>
<dbReference type="PANTHER" id="PTHR12083">
    <property type="entry name" value="BIFUNCTIONAL POLYNUCLEOTIDE PHOSPHATASE/KINASE"/>
    <property type="match status" value="1"/>
</dbReference>
<dbReference type="GO" id="GO:0006281">
    <property type="term" value="P:DNA repair"/>
    <property type="evidence" value="ECO:0007669"/>
    <property type="project" value="TreeGrafter"/>
</dbReference>
<dbReference type="NCBIfam" id="TIGR01662">
    <property type="entry name" value="HAD-SF-IIIA"/>
    <property type="match status" value="1"/>
</dbReference>
<dbReference type="InterPro" id="IPR023214">
    <property type="entry name" value="HAD_sf"/>
</dbReference>
<organism evidence="1">
    <name type="scientific">Bodo saltans virus</name>
    <dbReference type="NCBI Taxonomy" id="2024608"/>
    <lineage>
        <taxon>Viruses</taxon>
        <taxon>Varidnaviria</taxon>
        <taxon>Bamfordvirae</taxon>
        <taxon>Nucleocytoviricota</taxon>
        <taxon>Megaviricetes</taxon>
        <taxon>Imitervirales</taxon>
        <taxon>Mimiviridae</taxon>
        <taxon>Klosneuvirinae</taxon>
        <taxon>Theiavirus</taxon>
        <taxon>Theiavirus salishense</taxon>
    </lineage>
</organism>